<organism evidence="1 2">
    <name type="scientific">Psophocarpus tetragonolobus</name>
    <name type="common">Winged bean</name>
    <name type="synonym">Dolichos tetragonolobus</name>
    <dbReference type="NCBI Taxonomy" id="3891"/>
    <lineage>
        <taxon>Eukaryota</taxon>
        <taxon>Viridiplantae</taxon>
        <taxon>Streptophyta</taxon>
        <taxon>Embryophyta</taxon>
        <taxon>Tracheophyta</taxon>
        <taxon>Spermatophyta</taxon>
        <taxon>Magnoliopsida</taxon>
        <taxon>eudicotyledons</taxon>
        <taxon>Gunneridae</taxon>
        <taxon>Pentapetalae</taxon>
        <taxon>rosids</taxon>
        <taxon>fabids</taxon>
        <taxon>Fabales</taxon>
        <taxon>Fabaceae</taxon>
        <taxon>Papilionoideae</taxon>
        <taxon>50 kb inversion clade</taxon>
        <taxon>NPAAA clade</taxon>
        <taxon>indigoferoid/millettioid clade</taxon>
        <taxon>Phaseoleae</taxon>
        <taxon>Psophocarpus</taxon>
    </lineage>
</organism>
<keyword evidence="2" id="KW-1185">Reference proteome</keyword>
<dbReference type="Proteomes" id="UP001386955">
    <property type="component" value="Unassembled WGS sequence"/>
</dbReference>
<evidence type="ECO:0000313" key="1">
    <source>
        <dbReference type="EMBL" id="KAK7398841.1"/>
    </source>
</evidence>
<reference evidence="1 2" key="1">
    <citation type="submission" date="2024-01" db="EMBL/GenBank/DDBJ databases">
        <title>The genomes of 5 underutilized Papilionoideae crops provide insights into root nodulation and disease resistanc.</title>
        <authorList>
            <person name="Jiang F."/>
        </authorList>
    </citation>
    <scope>NUCLEOTIDE SEQUENCE [LARGE SCALE GENOMIC DNA]</scope>
    <source>
        <strain evidence="1">DUOXIRENSHENG_FW03</strain>
        <tissue evidence="1">Leaves</tissue>
    </source>
</reference>
<dbReference type="EMBL" id="JAYMYS010000003">
    <property type="protein sequence ID" value="KAK7398841.1"/>
    <property type="molecule type" value="Genomic_DNA"/>
</dbReference>
<dbReference type="AlphaFoldDB" id="A0AAN9SLI2"/>
<accession>A0AAN9SLI2</accession>
<comment type="caution">
    <text evidence="1">The sequence shown here is derived from an EMBL/GenBank/DDBJ whole genome shotgun (WGS) entry which is preliminary data.</text>
</comment>
<evidence type="ECO:0000313" key="2">
    <source>
        <dbReference type="Proteomes" id="UP001386955"/>
    </source>
</evidence>
<proteinExistence type="predicted"/>
<name>A0AAN9SLI2_PSOTE</name>
<sequence length="91" mass="10573">MLPKMEMEMVWTGKSVNVSFIRRSHSEVVGEGSFDLRYFGFKGIHGKGSDYDNTQRFTSSVRVRWGFMISEYMGFDSLLSLIKDCRVAYIR</sequence>
<gene>
    <name evidence="1" type="ORF">VNO78_10014</name>
</gene>
<protein>
    <submittedName>
        <fullName evidence="1">Uncharacterized protein</fullName>
    </submittedName>
</protein>